<dbReference type="AlphaFoldDB" id="A0A015IHE2"/>
<organism evidence="2 3">
    <name type="scientific">Rhizophagus irregularis (strain DAOM 197198w)</name>
    <name type="common">Glomus intraradices</name>
    <dbReference type="NCBI Taxonomy" id="1432141"/>
    <lineage>
        <taxon>Eukaryota</taxon>
        <taxon>Fungi</taxon>
        <taxon>Fungi incertae sedis</taxon>
        <taxon>Mucoromycota</taxon>
        <taxon>Glomeromycotina</taxon>
        <taxon>Glomeromycetes</taxon>
        <taxon>Glomerales</taxon>
        <taxon>Glomeraceae</taxon>
        <taxon>Rhizophagus</taxon>
    </lineage>
</organism>
<dbReference type="EMBL" id="JEMT01028878">
    <property type="protein sequence ID" value="EXX53480.1"/>
    <property type="molecule type" value="Genomic_DNA"/>
</dbReference>
<sequence>MVKEEKERLQRVNDQPELDRKQKLASELGTSSKRADQRQLQSKLLTSFTDEYHGRFRSLCRRCKMHMAPTSAENDPVREQLLKFSLNFNDTVKKYYDNPDNLYEIIYSDTSEETRAIERKPHKRSTLINANLNIHK</sequence>
<comment type="caution">
    <text evidence="2">The sequence shown here is derived from an EMBL/GenBank/DDBJ whole genome shotgun (WGS) entry which is preliminary data.</text>
</comment>
<accession>A0A015IHE2</accession>
<reference evidence="2 3" key="1">
    <citation type="submission" date="2014-02" db="EMBL/GenBank/DDBJ databases">
        <title>Single nucleus genome sequencing reveals high similarity among nuclei of an endomycorrhizal fungus.</title>
        <authorList>
            <person name="Lin K."/>
            <person name="Geurts R."/>
            <person name="Zhang Z."/>
            <person name="Limpens E."/>
            <person name="Saunders D.G."/>
            <person name="Mu D."/>
            <person name="Pang E."/>
            <person name="Cao H."/>
            <person name="Cha H."/>
            <person name="Lin T."/>
            <person name="Zhou Q."/>
            <person name="Shang Y."/>
            <person name="Li Y."/>
            <person name="Ivanov S."/>
            <person name="Sharma T."/>
            <person name="Velzen R.V."/>
            <person name="Ruijter N.D."/>
            <person name="Aanen D.K."/>
            <person name="Win J."/>
            <person name="Kamoun S."/>
            <person name="Bisseling T."/>
            <person name="Huang S."/>
        </authorList>
    </citation>
    <scope>NUCLEOTIDE SEQUENCE [LARGE SCALE GENOMIC DNA]</scope>
    <source>
        <strain evidence="3">DAOM197198w</strain>
    </source>
</reference>
<feature type="region of interest" description="Disordered" evidence="1">
    <location>
        <begin position="1"/>
        <end position="38"/>
    </location>
</feature>
<name>A0A015IHE2_RHIIW</name>
<dbReference type="OrthoDB" id="10348815at2759"/>
<proteinExistence type="predicted"/>
<evidence type="ECO:0000256" key="1">
    <source>
        <dbReference type="SAM" id="MobiDB-lite"/>
    </source>
</evidence>
<protein>
    <submittedName>
        <fullName evidence="2">Uncharacterized protein</fullName>
    </submittedName>
</protein>
<feature type="compositionally biased region" description="Basic and acidic residues" evidence="1">
    <location>
        <begin position="1"/>
        <end position="11"/>
    </location>
</feature>
<evidence type="ECO:0000313" key="3">
    <source>
        <dbReference type="Proteomes" id="UP000022910"/>
    </source>
</evidence>
<evidence type="ECO:0000313" key="2">
    <source>
        <dbReference type="EMBL" id="EXX53480.1"/>
    </source>
</evidence>
<gene>
    <name evidence="2" type="ORF">RirG_243480</name>
</gene>
<dbReference type="HOGENOM" id="CLU_2078712_0_0_1"/>
<keyword evidence="3" id="KW-1185">Reference proteome</keyword>
<feature type="compositionally biased region" description="Polar residues" evidence="1">
    <location>
        <begin position="28"/>
        <end position="38"/>
    </location>
</feature>
<dbReference type="Proteomes" id="UP000022910">
    <property type="component" value="Unassembled WGS sequence"/>
</dbReference>